<dbReference type="CDD" id="cd05233">
    <property type="entry name" value="SDR_c"/>
    <property type="match status" value="1"/>
</dbReference>
<dbReference type="PRINTS" id="PR00081">
    <property type="entry name" value="GDHRDH"/>
</dbReference>
<dbReference type="EMBL" id="FWFX01000006">
    <property type="protein sequence ID" value="SLN47287.1"/>
    <property type="molecule type" value="Genomic_DNA"/>
</dbReference>
<proteinExistence type="inferred from homology"/>
<organism evidence="3 4">
    <name type="scientific">Roseovarius albus</name>
    <dbReference type="NCBI Taxonomy" id="1247867"/>
    <lineage>
        <taxon>Bacteria</taxon>
        <taxon>Pseudomonadati</taxon>
        <taxon>Pseudomonadota</taxon>
        <taxon>Alphaproteobacteria</taxon>
        <taxon>Rhodobacterales</taxon>
        <taxon>Roseobacteraceae</taxon>
        <taxon>Roseovarius</taxon>
    </lineage>
</organism>
<keyword evidence="4" id="KW-1185">Reference proteome</keyword>
<evidence type="ECO:0000256" key="1">
    <source>
        <dbReference type="ARBA" id="ARBA00006484"/>
    </source>
</evidence>
<dbReference type="Proteomes" id="UP000193061">
    <property type="component" value="Unassembled WGS sequence"/>
</dbReference>
<dbReference type="Gene3D" id="3.40.50.720">
    <property type="entry name" value="NAD(P)-binding Rossmann-like Domain"/>
    <property type="match status" value="1"/>
</dbReference>
<protein>
    <submittedName>
        <fullName evidence="3">Fatty acyl-CoA reductase</fullName>
        <ecNumber evidence="3">1.2.1.-</ecNumber>
    </submittedName>
</protein>
<gene>
    <name evidence="3" type="primary">acr1</name>
    <name evidence="3" type="ORF">ROA7450_02345</name>
</gene>
<sequence length="228" mass="24252">MIYVVRNEISGVMTDQNPSPIALVTGASRGLGAALAEELAKTHHVVAVARTTGALEELDDRIQAAGGTATLAPMDITQPDAMAQLCRSIYDRWGSVDLWAHAAVHAPPMAPAPHMDMKDWDKTLACNVTAMGRLITFVAPLLGEQGQALFFDDPCAGDKFFGAYGASKAAQMALAQSWQAETANTGPKVHILTPQPMPTAVRARFFPGENRDGLTSAEAEANRLLAQL</sequence>
<dbReference type="Pfam" id="PF00106">
    <property type="entry name" value="adh_short"/>
    <property type="match status" value="1"/>
</dbReference>
<dbReference type="InterPro" id="IPR002347">
    <property type="entry name" value="SDR_fam"/>
</dbReference>
<evidence type="ECO:0000313" key="4">
    <source>
        <dbReference type="Proteomes" id="UP000193061"/>
    </source>
</evidence>
<dbReference type="PANTHER" id="PTHR44196">
    <property type="entry name" value="DEHYDROGENASE/REDUCTASE SDR FAMILY MEMBER 7B"/>
    <property type="match status" value="1"/>
</dbReference>
<dbReference type="InterPro" id="IPR036291">
    <property type="entry name" value="NAD(P)-bd_dom_sf"/>
</dbReference>
<accession>A0A1X6ZCR5</accession>
<dbReference type="GO" id="GO:0016491">
    <property type="term" value="F:oxidoreductase activity"/>
    <property type="evidence" value="ECO:0007669"/>
    <property type="project" value="UniProtKB-KW"/>
</dbReference>
<dbReference type="GO" id="GO:0016020">
    <property type="term" value="C:membrane"/>
    <property type="evidence" value="ECO:0007669"/>
    <property type="project" value="TreeGrafter"/>
</dbReference>
<dbReference type="EC" id="1.2.1.-" evidence="3"/>
<comment type="similarity">
    <text evidence="1">Belongs to the short-chain dehydrogenases/reductases (SDR) family.</text>
</comment>
<reference evidence="3 4" key="1">
    <citation type="submission" date="2017-03" db="EMBL/GenBank/DDBJ databases">
        <authorList>
            <person name="Afonso C.L."/>
            <person name="Miller P.J."/>
            <person name="Scott M.A."/>
            <person name="Spackman E."/>
            <person name="Goraichik I."/>
            <person name="Dimitrov K.M."/>
            <person name="Suarez D.L."/>
            <person name="Swayne D.E."/>
        </authorList>
    </citation>
    <scope>NUCLEOTIDE SEQUENCE [LARGE SCALE GENOMIC DNA]</scope>
    <source>
        <strain evidence="3 4">CECT 7450</strain>
    </source>
</reference>
<dbReference type="PANTHER" id="PTHR44196:SF4">
    <property type="entry name" value="SHORT CHAIN DEHYDROGENASE"/>
    <property type="match status" value="1"/>
</dbReference>
<name>A0A1X6ZCR5_9RHOB</name>
<evidence type="ECO:0000313" key="3">
    <source>
        <dbReference type="EMBL" id="SLN47287.1"/>
    </source>
</evidence>
<dbReference type="AlphaFoldDB" id="A0A1X6ZCR5"/>
<dbReference type="SUPFAM" id="SSF51735">
    <property type="entry name" value="NAD(P)-binding Rossmann-fold domains"/>
    <property type="match status" value="1"/>
</dbReference>
<keyword evidence="2 3" id="KW-0560">Oxidoreductase</keyword>
<evidence type="ECO:0000256" key="2">
    <source>
        <dbReference type="ARBA" id="ARBA00023002"/>
    </source>
</evidence>